<sequence>MRQSRKEEEACQRERTLLVLEQGECAQATIGFQLDPALLDQLSIGMKHDRVIRELLDDEWLAWDLSTGHIYYNRRPWKPRNLRGISRLDMNTLIRLRSGISVVGHDDCPLAAERHHLFKCMGYNQYMPGRNSLLDHPGLPKLMKWWQSHFNFGLGSPPSHKAVDGENGTLAIRGFLECCHWWLDEKCPGGCEGQCVRLPHTKYLIPAGSLICPPALTDRLPSMQILNRTKYSIELVQTTLLSSPEGMHCAFILLSVVERLDDDCVCIYNKAFTSRVHLRHHLKRRAGIACFDDMVRWLNEWFVAELADRCNPEAPGPSTPGGPGDDGWNSSTPTGTPAPAIRPIRRLRRDTASTTGADSVDGDDPRRFFRENTPEMNESE</sequence>
<evidence type="ECO:0000313" key="3">
    <source>
        <dbReference type="Proteomes" id="UP000244722"/>
    </source>
</evidence>
<feature type="region of interest" description="Disordered" evidence="1">
    <location>
        <begin position="312"/>
        <end position="380"/>
    </location>
</feature>
<dbReference type="AlphaFoldDB" id="A0A2T6ZNN1"/>
<dbReference type="Proteomes" id="UP000244722">
    <property type="component" value="Unassembled WGS sequence"/>
</dbReference>
<evidence type="ECO:0000313" key="2">
    <source>
        <dbReference type="EMBL" id="PUU77093.1"/>
    </source>
</evidence>
<comment type="caution">
    <text evidence="2">The sequence shown here is derived from an EMBL/GenBank/DDBJ whole genome shotgun (WGS) entry which is preliminary data.</text>
</comment>
<reference evidence="2 3" key="1">
    <citation type="submission" date="2017-04" db="EMBL/GenBank/DDBJ databases">
        <title>Draft genome sequence of Tuber borchii Vittad., a whitish edible truffle.</title>
        <authorList>
            <consortium name="DOE Joint Genome Institute"/>
            <person name="Murat C."/>
            <person name="Kuo A."/>
            <person name="Barry K.W."/>
            <person name="Clum A."/>
            <person name="Dockter R.B."/>
            <person name="Fauchery L."/>
            <person name="Iotti M."/>
            <person name="Kohler A."/>
            <person name="Labutti K."/>
            <person name="Lindquist E.A."/>
            <person name="Lipzen A."/>
            <person name="Ohm R.A."/>
            <person name="Wang M."/>
            <person name="Grigoriev I.V."/>
            <person name="Zambonelli A."/>
            <person name="Martin F.M."/>
        </authorList>
    </citation>
    <scope>NUCLEOTIDE SEQUENCE [LARGE SCALE GENOMIC DNA]</scope>
    <source>
        <strain evidence="2 3">Tbo3840</strain>
    </source>
</reference>
<name>A0A2T6ZNN1_TUBBO</name>
<accession>A0A2T6ZNN1</accession>
<evidence type="ECO:0000256" key="1">
    <source>
        <dbReference type="SAM" id="MobiDB-lite"/>
    </source>
</evidence>
<organism evidence="2 3">
    <name type="scientific">Tuber borchii</name>
    <name type="common">White truffle</name>
    <dbReference type="NCBI Taxonomy" id="42251"/>
    <lineage>
        <taxon>Eukaryota</taxon>
        <taxon>Fungi</taxon>
        <taxon>Dikarya</taxon>
        <taxon>Ascomycota</taxon>
        <taxon>Pezizomycotina</taxon>
        <taxon>Pezizomycetes</taxon>
        <taxon>Pezizales</taxon>
        <taxon>Tuberaceae</taxon>
        <taxon>Tuber</taxon>
    </lineage>
</organism>
<dbReference type="STRING" id="42251.A0A2T6ZNN1"/>
<feature type="compositionally biased region" description="Basic and acidic residues" evidence="1">
    <location>
        <begin position="363"/>
        <end position="373"/>
    </location>
</feature>
<gene>
    <name evidence="2" type="ORF">B9Z19DRAFT_1128786</name>
</gene>
<protein>
    <submittedName>
        <fullName evidence="2">Uncharacterized protein</fullName>
    </submittedName>
</protein>
<proteinExistence type="predicted"/>
<keyword evidence="3" id="KW-1185">Reference proteome</keyword>
<dbReference type="EMBL" id="NESQ01000164">
    <property type="protein sequence ID" value="PUU77093.1"/>
    <property type="molecule type" value="Genomic_DNA"/>
</dbReference>